<evidence type="ECO:0000313" key="2">
    <source>
        <dbReference type="Proteomes" id="UP000838878"/>
    </source>
</evidence>
<reference evidence="1" key="1">
    <citation type="submission" date="2021-12" db="EMBL/GenBank/DDBJ databases">
        <authorList>
            <person name="Martin H S."/>
        </authorList>
    </citation>
    <scope>NUCLEOTIDE SEQUENCE</scope>
</reference>
<proteinExistence type="predicted"/>
<dbReference type="AlphaFoldDB" id="A0A8J9UTC5"/>
<dbReference type="EMBL" id="OV170233">
    <property type="protein sequence ID" value="CAH0719342.1"/>
    <property type="molecule type" value="Genomic_DNA"/>
</dbReference>
<name>A0A8J9UTC5_9NEOP</name>
<dbReference type="Proteomes" id="UP000838878">
    <property type="component" value="Chromosome 13"/>
</dbReference>
<sequence>MIAVIQSGYASLEPAPRRSHQGGGDFTSCPYMPRENFIWSHGKQNEGSMALHTKVCLLVMGPLMSAVGAGRRAAGGAARRGGTLLLSYFWQSRQLLL</sequence>
<evidence type="ECO:0000313" key="1">
    <source>
        <dbReference type="EMBL" id="CAH0719342.1"/>
    </source>
</evidence>
<protein>
    <submittedName>
        <fullName evidence="1">Uncharacterized protein</fullName>
    </submittedName>
</protein>
<keyword evidence="2" id="KW-1185">Reference proteome</keyword>
<feature type="non-terminal residue" evidence="1">
    <location>
        <position position="97"/>
    </location>
</feature>
<accession>A0A8J9UTC5</accession>
<gene>
    <name evidence="1" type="ORF">BINO364_LOCUS5694</name>
</gene>
<organism evidence="1 2">
    <name type="scientific">Brenthis ino</name>
    <name type="common">lesser marbled fritillary</name>
    <dbReference type="NCBI Taxonomy" id="405034"/>
    <lineage>
        <taxon>Eukaryota</taxon>
        <taxon>Metazoa</taxon>
        <taxon>Ecdysozoa</taxon>
        <taxon>Arthropoda</taxon>
        <taxon>Hexapoda</taxon>
        <taxon>Insecta</taxon>
        <taxon>Pterygota</taxon>
        <taxon>Neoptera</taxon>
        <taxon>Endopterygota</taxon>
        <taxon>Lepidoptera</taxon>
        <taxon>Glossata</taxon>
        <taxon>Ditrysia</taxon>
        <taxon>Papilionoidea</taxon>
        <taxon>Nymphalidae</taxon>
        <taxon>Heliconiinae</taxon>
        <taxon>Argynnini</taxon>
        <taxon>Brenthis</taxon>
    </lineage>
</organism>